<dbReference type="AlphaFoldDB" id="A0A409VGG5"/>
<keyword evidence="1" id="KW-0472">Membrane</keyword>
<keyword evidence="1" id="KW-0812">Transmembrane</keyword>
<gene>
    <name evidence="2" type="ORF">CVT26_000068</name>
</gene>
<feature type="transmembrane region" description="Helical" evidence="1">
    <location>
        <begin position="97"/>
        <end position="115"/>
    </location>
</feature>
<evidence type="ECO:0000256" key="1">
    <source>
        <dbReference type="SAM" id="Phobius"/>
    </source>
</evidence>
<sequence>MASPTDLPNPTTPLAWLDPALAGQLEVSRYLYVATCGMFSWDVLINMRNDWHMLTRHRIRFPTIAYFLSRIAAFAYIITSTAFQIGPVGNCQSLQVALGWCYGIAVPATSLLFFFRIRAIFNNNKYIVGLFAFLWLATLAGSISVPFAIGGGHIGTTDHCINTYVKPFSLAGIIITTINDTLIFFFVTYKLLADSTYDDSWRGRIRSFFKGKGLPALSRSLLQSGQEYYLITVGFNVLSTAMILAPNTIPPLFHVMFTIPTVAINNAMACRVFRDIKFGYISATGTTTLRTSGLPPLNFVISGSDDPTMTIGSRRQRRPADNFELQTTDASFEQANSKEMGVHITTSVEQFSTPNDSYKVSFPHAALVADKGKV</sequence>
<dbReference type="EMBL" id="NHYE01005655">
    <property type="protein sequence ID" value="PPQ65353.1"/>
    <property type="molecule type" value="Genomic_DNA"/>
</dbReference>
<name>A0A409VGG5_9AGAR</name>
<feature type="transmembrane region" description="Helical" evidence="1">
    <location>
        <begin position="169"/>
        <end position="192"/>
    </location>
</feature>
<feature type="transmembrane region" description="Helical" evidence="1">
    <location>
        <begin position="64"/>
        <end position="85"/>
    </location>
</feature>
<evidence type="ECO:0000313" key="2">
    <source>
        <dbReference type="EMBL" id="PPQ65353.1"/>
    </source>
</evidence>
<keyword evidence="3" id="KW-1185">Reference proteome</keyword>
<dbReference type="InParanoid" id="A0A409VGG5"/>
<accession>A0A409VGG5</accession>
<proteinExistence type="predicted"/>
<feature type="transmembrane region" description="Helical" evidence="1">
    <location>
        <begin position="228"/>
        <end position="246"/>
    </location>
</feature>
<protein>
    <submittedName>
        <fullName evidence="2">Uncharacterized protein</fullName>
    </submittedName>
</protein>
<evidence type="ECO:0000313" key="3">
    <source>
        <dbReference type="Proteomes" id="UP000284706"/>
    </source>
</evidence>
<keyword evidence="1" id="KW-1133">Transmembrane helix</keyword>
<organism evidence="2 3">
    <name type="scientific">Gymnopilus dilepis</name>
    <dbReference type="NCBI Taxonomy" id="231916"/>
    <lineage>
        <taxon>Eukaryota</taxon>
        <taxon>Fungi</taxon>
        <taxon>Dikarya</taxon>
        <taxon>Basidiomycota</taxon>
        <taxon>Agaricomycotina</taxon>
        <taxon>Agaricomycetes</taxon>
        <taxon>Agaricomycetidae</taxon>
        <taxon>Agaricales</taxon>
        <taxon>Agaricineae</taxon>
        <taxon>Hymenogastraceae</taxon>
        <taxon>Gymnopilus</taxon>
    </lineage>
</organism>
<dbReference type="Proteomes" id="UP000284706">
    <property type="component" value="Unassembled WGS sequence"/>
</dbReference>
<feature type="transmembrane region" description="Helical" evidence="1">
    <location>
        <begin position="127"/>
        <end position="149"/>
    </location>
</feature>
<comment type="caution">
    <text evidence="2">The sequence shown here is derived from an EMBL/GenBank/DDBJ whole genome shotgun (WGS) entry which is preliminary data.</text>
</comment>
<feature type="transmembrane region" description="Helical" evidence="1">
    <location>
        <begin position="27"/>
        <end position="44"/>
    </location>
</feature>
<reference evidence="2 3" key="1">
    <citation type="journal article" date="2018" name="Evol. Lett.">
        <title>Horizontal gene cluster transfer increased hallucinogenic mushroom diversity.</title>
        <authorList>
            <person name="Reynolds H.T."/>
            <person name="Vijayakumar V."/>
            <person name="Gluck-Thaler E."/>
            <person name="Korotkin H.B."/>
            <person name="Matheny P.B."/>
            <person name="Slot J.C."/>
        </authorList>
    </citation>
    <scope>NUCLEOTIDE SEQUENCE [LARGE SCALE GENOMIC DNA]</scope>
    <source>
        <strain evidence="2 3">SRW20</strain>
    </source>
</reference>
<dbReference type="STRING" id="231916.A0A409VGG5"/>
<dbReference type="OrthoDB" id="3038990at2759"/>